<dbReference type="Pfam" id="PF14322">
    <property type="entry name" value="SusD-like_3"/>
    <property type="match status" value="1"/>
</dbReference>
<keyword evidence="9" id="KW-1185">Reference proteome</keyword>
<evidence type="ECO:0000313" key="8">
    <source>
        <dbReference type="EMBL" id="MFC0321364.1"/>
    </source>
</evidence>
<dbReference type="Gene3D" id="1.25.40.390">
    <property type="match status" value="1"/>
</dbReference>
<reference evidence="8 9" key="1">
    <citation type="submission" date="2024-09" db="EMBL/GenBank/DDBJ databases">
        <authorList>
            <person name="Sun Q."/>
            <person name="Mori K."/>
        </authorList>
    </citation>
    <scope>NUCLEOTIDE SEQUENCE [LARGE SCALE GENOMIC DNA]</scope>
    <source>
        <strain evidence="8 9">CCM 7765</strain>
    </source>
</reference>
<accession>A0ABV6HR43</accession>
<organism evidence="8 9">
    <name type="scientific">Olivibacter oleidegradans</name>
    <dbReference type="NCBI Taxonomy" id="760123"/>
    <lineage>
        <taxon>Bacteria</taxon>
        <taxon>Pseudomonadati</taxon>
        <taxon>Bacteroidota</taxon>
        <taxon>Sphingobacteriia</taxon>
        <taxon>Sphingobacteriales</taxon>
        <taxon>Sphingobacteriaceae</taxon>
        <taxon>Olivibacter</taxon>
    </lineage>
</organism>
<dbReference type="Proteomes" id="UP001589774">
    <property type="component" value="Unassembled WGS sequence"/>
</dbReference>
<dbReference type="InterPro" id="IPR012944">
    <property type="entry name" value="SusD_RagB_dom"/>
</dbReference>
<comment type="similarity">
    <text evidence="2">Belongs to the SusD family.</text>
</comment>
<evidence type="ECO:0000256" key="2">
    <source>
        <dbReference type="ARBA" id="ARBA00006275"/>
    </source>
</evidence>
<dbReference type="Pfam" id="PF07980">
    <property type="entry name" value="SusD_RagB"/>
    <property type="match status" value="1"/>
</dbReference>
<dbReference type="InterPro" id="IPR033985">
    <property type="entry name" value="SusD-like_N"/>
</dbReference>
<dbReference type="PROSITE" id="PS51257">
    <property type="entry name" value="PROKAR_LIPOPROTEIN"/>
    <property type="match status" value="1"/>
</dbReference>
<dbReference type="RefSeq" id="WP_130858189.1">
    <property type="nucleotide sequence ID" value="NZ_JBHLWO010000005.1"/>
</dbReference>
<evidence type="ECO:0000256" key="4">
    <source>
        <dbReference type="ARBA" id="ARBA00023136"/>
    </source>
</evidence>
<protein>
    <submittedName>
        <fullName evidence="8">RagB/SusD family nutrient uptake outer membrane protein</fullName>
    </submittedName>
</protein>
<dbReference type="SUPFAM" id="SSF48452">
    <property type="entry name" value="TPR-like"/>
    <property type="match status" value="1"/>
</dbReference>
<evidence type="ECO:0000256" key="5">
    <source>
        <dbReference type="ARBA" id="ARBA00023237"/>
    </source>
</evidence>
<evidence type="ECO:0000256" key="3">
    <source>
        <dbReference type="ARBA" id="ARBA00022729"/>
    </source>
</evidence>
<name>A0ABV6HR43_9SPHI</name>
<sequence>MKKKLIIIVVIIFAGFTSCKKFLTEENLSGITAENYYTNAAGYESLINSCYASLRGIYSPNPNLFEWGTDITTRGEIELVSGQANEVPAIQLNEYRSLTADNVPIDTFFTVAYRGIQRCNTAVNRAEGIPDLAENIKNRRLAEVRFLRAYFYYLLVENFGNVPIVQEEISSPVTHFAPNSEQEVYDFMIAELNVALPNLEANPASTEPGRATQGAARHLLALLYLTRGYKSFGEAADFERAAQLAEELIGSSYYALIPTFAEVFQPGNELNREIIFAVQYGAQPGYNGNGQNILFGWRYWREKGFDEVTGLRDYNRRISNFMPTQFLYTLYNTTKDSRYDATFLSRFYATKTDGAIQAGDLRYYFPYPDQPFTIADSIALKASNPNVEIIRLDKWKQAFNNVGGLEKFPMINKFYDPNAGLPYNNEFAYASTKDVFLFRLAETYLLAAEAYFKLGQLDKAAEKLNAIRQRAAKPGQNMNINAADVSIDFILDEKAREQAGEYKRWLDLKRTQRLARAFEYNILTKMANPGGLVDKYYLRPIPQSVIDRDTEGYPQNPGY</sequence>
<comment type="caution">
    <text evidence="8">The sequence shown here is derived from an EMBL/GenBank/DDBJ whole genome shotgun (WGS) entry which is preliminary data.</text>
</comment>
<evidence type="ECO:0000259" key="6">
    <source>
        <dbReference type="Pfam" id="PF07980"/>
    </source>
</evidence>
<keyword evidence="5" id="KW-0998">Cell outer membrane</keyword>
<feature type="domain" description="RagB/SusD" evidence="6">
    <location>
        <begin position="273"/>
        <end position="559"/>
    </location>
</feature>
<comment type="subcellular location">
    <subcellularLocation>
        <location evidence="1">Cell outer membrane</location>
    </subcellularLocation>
</comment>
<evidence type="ECO:0000259" key="7">
    <source>
        <dbReference type="Pfam" id="PF14322"/>
    </source>
</evidence>
<proteinExistence type="inferred from homology"/>
<feature type="domain" description="SusD-like N-terminal" evidence="7">
    <location>
        <begin position="42"/>
        <end position="225"/>
    </location>
</feature>
<evidence type="ECO:0000256" key="1">
    <source>
        <dbReference type="ARBA" id="ARBA00004442"/>
    </source>
</evidence>
<evidence type="ECO:0000313" key="9">
    <source>
        <dbReference type="Proteomes" id="UP001589774"/>
    </source>
</evidence>
<keyword evidence="4" id="KW-0472">Membrane</keyword>
<keyword evidence="3" id="KW-0732">Signal</keyword>
<gene>
    <name evidence="8" type="ORF">ACFFI0_23810</name>
</gene>
<dbReference type="EMBL" id="JBHLWO010000005">
    <property type="protein sequence ID" value="MFC0321364.1"/>
    <property type="molecule type" value="Genomic_DNA"/>
</dbReference>
<dbReference type="InterPro" id="IPR011990">
    <property type="entry name" value="TPR-like_helical_dom_sf"/>
</dbReference>